<dbReference type="AlphaFoldDB" id="B7FV65"/>
<dbReference type="Pfam" id="PF03457">
    <property type="entry name" value="HA"/>
    <property type="match status" value="2"/>
</dbReference>
<feature type="domain" description="Helicase-associated" evidence="1">
    <location>
        <begin position="69"/>
        <end position="136"/>
    </location>
</feature>
<reference evidence="3" key="2">
    <citation type="submission" date="2008-08" db="EMBL/GenBank/DDBJ databases">
        <authorList>
            <consortium name="Diatom Consortium"/>
            <person name="Grigoriev I."/>
            <person name="Grimwood J."/>
            <person name="Kuo A."/>
            <person name="Otillar R.P."/>
            <person name="Salamov A."/>
            <person name="Detter J.C."/>
            <person name="Lindquist E."/>
            <person name="Shapiro H."/>
            <person name="Lucas S."/>
            <person name="Glavina del Rio T."/>
            <person name="Pitluck S."/>
            <person name="Rokhsar D."/>
            <person name="Bowler C."/>
        </authorList>
    </citation>
    <scope>GENOME REANNOTATION</scope>
    <source>
        <strain evidence="3">CCAP 1055/1</strain>
    </source>
</reference>
<evidence type="ECO:0000313" key="2">
    <source>
        <dbReference type="EMBL" id="EEC49784.1"/>
    </source>
</evidence>
<evidence type="ECO:0000259" key="1">
    <source>
        <dbReference type="Pfam" id="PF03457"/>
    </source>
</evidence>
<gene>
    <name evidence="2" type="ORF">PHATRDRAFT_6725</name>
</gene>
<evidence type="ECO:0000313" key="3">
    <source>
        <dbReference type="Proteomes" id="UP000000759"/>
    </source>
</evidence>
<reference evidence="2 3" key="1">
    <citation type="journal article" date="2008" name="Nature">
        <title>The Phaeodactylum genome reveals the evolutionary history of diatom genomes.</title>
        <authorList>
            <person name="Bowler C."/>
            <person name="Allen A.E."/>
            <person name="Badger J.H."/>
            <person name="Grimwood J."/>
            <person name="Jabbari K."/>
            <person name="Kuo A."/>
            <person name="Maheswari U."/>
            <person name="Martens C."/>
            <person name="Maumus F."/>
            <person name="Otillar R.P."/>
            <person name="Rayko E."/>
            <person name="Salamov A."/>
            <person name="Vandepoele K."/>
            <person name="Beszteri B."/>
            <person name="Gruber A."/>
            <person name="Heijde M."/>
            <person name="Katinka M."/>
            <person name="Mock T."/>
            <person name="Valentin K."/>
            <person name="Verret F."/>
            <person name="Berges J.A."/>
            <person name="Brownlee C."/>
            <person name="Cadoret J.P."/>
            <person name="Chiovitti A."/>
            <person name="Choi C.J."/>
            <person name="Coesel S."/>
            <person name="De Martino A."/>
            <person name="Detter J.C."/>
            <person name="Durkin C."/>
            <person name="Falciatore A."/>
            <person name="Fournet J."/>
            <person name="Haruta M."/>
            <person name="Huysman M.J."/>
            <person name="Jenkins B.D."/>
            <person name="Jiroutova K."/>
            <person name="Jorgensen R.E."/>
            <person name="Joubert Y."/>
            <person name="Kaplan A."/>
            <person name="Kroger N."/>
            <person name="Kroth P.G."/>
            <person name="La Roche J."/>
            <person name="Lindquist E."/>
            <person name="Lommer M."/>
            <person name="Martin-Jezequel V."/>
            <person name="Lopez P.J."/>
            <person name="Lucas S."/>
            <person name="Mangogna M."/>
            <person name="McGinnis K."/>
            <person name="Medlin L.K."/>
            <person name="Montsant A."/>
            <person name="Oudot-Le Secq M.P."/>
            <person name="Napoli C."/>
            <person name="Obornik M."/>
            <person name="Parker M.S."/>
            <person name="Petit J.L."/>
            <person name="Porcel B.M."/>
            <person name="Poulsen N."/>
            <person name="Robison M."/>
            <person name="Rychlewski L."/>
            <person name="Rynearson T.A."/>
            <person name="Schmutz J."/>
            <person name="Shapiro H."/>
            <person name="Siaut M."/>
            <person name="Stanley M."/>
            <person name="Sussman M.R."/>
            <person name="Taylor A.R."/>
            <person name="Vardi A."/>
            <person name="von Dassow P."/>
            <person name="Vyverman W."/>
            <person name="Willis A."/>
            <person name="Wyrwicz L.S."/>
            <person name="Rokhsar D.S."/>
            <person name="Weissenbach J."/>
            <person name="Armbrust E.V."/>
            <person name="Green B.R."/>
            <person name="Van de Peer Y."/>
            <person name="Grigoriev I.V."/>
        </authorList>
    </citation>
    <scope>NUCLEOTIDE SEQUENCE [LARGE SCALE GENOMIC DNA]</scope>
    <source>
        <strain evidence="2 3">CCAP 1055/1</strain>
    </source>
</reference>
<feature type="domain" description="Helicase-associated" evidence="1">
    <location>
        <begin position="1"/>
        <end position="62"/>
    </location>
</feature>
<dbReference type="HOGENOM" id="CLU_601985_0_0_1"/>
<dbReference type="Proteomes" id="UP000000759">
    <property type="component" value="Chromosome 5"/>
</dbReference>
<feature type="non-terminal residue" evidence="2">
    <location>
        <position position="168"/>
    </location>
</feature>
<feature type="non-terminal residue" evidence="2">
    <location>
        <position position="1"/>
    </location>
</feature>
<dbReference type="EMBL" id="CM000608">
    <property type="protein sequence ID" value="EEC49784.1"/>
    <property type="molecule type" value="Genomic_DNA"/>
</dbReference>
<dbReference type="InParanoid" id="B7FV65"/>
<dbReference type="InterPro" id="IPR005114">
    <property type="entry name" value="Helicase_assoc"/>
</dbReference>
<dbReference type="OrthoDB" id="44621at2759"/>
<name>B7FV65_PHATC</name>
<dbReference type="PANTHER" id="PTHR33418:SF1">
    <property type="entry name" value="HELICASE-ASSOCIATED DOMAIN-CONTAINING PROTEIN"/>
    <property type="match status" value="1"/>
</dbReference>
<organism evidence="2 3">
    <name type="scientific">Phaeodactylum tricornutum (strain CCAP 1055/1)</name>
    <dbReference type="NCBI Taxonomy" id="556484"/>
    <lineage>
        <taxon>Eukaryota</taxon>
        <taxon>Sar</taxon>
        <taxon>Stramenopiles</taxon>
        <taxon>Ochrophyta</taxon>
        <taxon>Bacillariophyta</taxon>
        <taxon>Bacillariophyceae</taxon>
        <taxon>Bacillariophycidae</taxon>
        <taxon>Naviculales</taxon>
        <taxon>Phaeodactylaceae</taxon>
        <taxon>Phaeodactylum</taxon>
    </lineage>
</organism>
<keyword evidence="3" id="KW-1185">Reference proteome</keyword>
<dbReference type="RefSeq" id="XP_002179086.1">
    <property type="nucleotide sequence ID" value="XM_002179050.1"/>
</dbReference>
<dbReference type="PaxDb" id="2850-Phatr6725"/>
<proteinExistence type="predicted"/>
<accession>B7FV65</accession>
<dbReference type="KEGG" id="pti:PHATRDRAFT_6725"/>
<protein>
    <recommendedName>
        <fullName evidence="1">Helicase-associated domain-containing protein</fullName>
    </recommendedName>
</protein>
<sequence>WERRYEELCAFHAVNGHCKVPPSVPHLGVWVRNQRREYRRLELDQDSTLTQQRLDRLYALGFEWCTSHSTKWESRYQELETFYREHGHSNVPEDYQGNVSLGQWCMNQRTAYRRYANGEPTALTAERIELLETLEFRWHLRLHQWKCMLERLKLYHDAHGHVAIPTSD</sequence>
<dbReference type="GeneID" id="7199660"/>
<dbReference type="PANTHER" id="PTHR33418">
    <property type="entry name" value="HELICASE-ASSOCIATED"/>
    <property type="match status" value="1"/>
</dbReference>
<dbReference type="Gene3D" id="6.10.140.530">
    <property type="match status" value="2"/>
</dbReference>